<evidence type="ECO:0000256" key="1">
    <source>
        <dbReference type="ARBA" id="ARBA00009015"/>
    </source>
</evidence>
<keyword evidence="2" id="KW-0677">Repeat</keyword>
<reference evidence="7" key="1">
    <citation type="journal article" date="2023" name="Mol. Biol. Evol.">
        <title>Third-Generation Sequencing Reveals the Adaptive Role of the Epigenome in Three Deep-Sea Polychaetes.</title>
        <authorList>
            <person name="Perez M."/>
            <person name="Aroh O."/>
            <person name="Sun Y."/>
            <person name="Lan Y."/>
            <person name="Juniper S.K."/>
            <person name="Young C.R."/>
            <person name="Angers B."/>
            <person name="Qian P.Y."/>
        </authorList>
    </citation>
    <scope>NUCLEOTIDE SEQUENCE</scope>
    <source>
        <strain evidence="7">P08H-3</strain>
    </source>
</reference>
<evidence type="ECO:0000313" key="8">
    <source>
        <dbReference type="Proteomes" id="UP001208570"/>
    </source>
</evidence>
<sequence>MDSKQIKLLEEFVGACKKNSNILHLPQLRFYKEWIESLGAVVPPPTEEPNKPKETPKPQTDSDAETEESDLDIDNEGVIDPDNDPPQEMGDESVEVFKHSRNLEGAIELYTEAIKTNPHSAALYAKRASIFVRLSKPNAAIRDCDKAIALNPDSAPAYKWRGKSHRLLGNWESAAKDLATSCKIDYDDDANELLKTVMPKVFMIIYLLSHYLI</sequence>
<keyword evidence="3 4" id="KW-0802">TPR repeat</keyword>
<proteinExistence type="inferred from homology"/>
<dbReference type="GO" id="GO:0046983">
    <property type="term" value="F:protein dimerization activity"/>
    <property type="evidence" value="ECO:0007669"/>
    <property type="project" value="InterPro"/>
</dbReference>
<evidence type="ECO:0000256" key="5">
    <source>
        <dbReference type="SAM" id="MobiDB-lite"/>
    </source>
</evidence>
<dbReference type="FunFam" id="6.10.250.3420:FF:000001">
    <property type="entry name" value="Hsc70-interacting protein-like protein"/>
    <property type="match status" value="1"/>
</dbReference>
<dbReference type="PANTHER" id="PTHR45883:SF2">
    <property type="entry name" value="HSC70-INTERACTING PROTEIN"/>
    <property type="match status" value="1"/>
</dbReference>
<evidence type="ECO:0000256" key="2">
    <source>
        <dbReference type="ARBA" id="ARBA00022737"/>
    </source>
</evidence>
<protein>
    <recommendedName>
        <fullName evidence="6">Hsp70-interacting protein N-terminal domain-containing protein</fullName>
    </recommendedName>
</protein>
<organism evidence="7 8">
    <name type="scientific">Paralvinella palmiformis</name>
    <dbReference type="NCBI Taxonomy" id="53620"/>
    <lineage>
        <taxon>Eukaryota</taxon>
        <taxon>Metazoa</taxon>
        <taxon>Spiralia</taxon>
        <taxon>Lophotrochozoa</taxon>
        <taxon>Annelida</taxon>
        <taxon>Polychaeta</taxon>
        <taxon>Sedentaria</taxon>
        <taxon>Canalipalpata</taxon>
        <taxon>Terebellida</taxon>
        <taxon>Terebelliformia</taxon>
        <taxon>Alvinellidae</taxon>
        <taxon>Paralvinella</taxon>
    </lineage>
</organism>
<feature type="compositionally biased region" description="Acidic residues" evidence="5">
    <location>
        <begin position="62"/>
        <end position="90"/>
    </location>
</feature>
<gene>
    <name evidence="7" type="ORF">LSH36_376g04093</name>
</gene>
<comment type="similarity">
    <text evidence="1">Belongs to the FAM10 family.</text>
</comment>
<dbReference type="Pfam" id="PF13432">
    <property type="entry name" value="TPR_16"/>
    <property type="match status" value="1"/>
</dbReference>
<evidence type="ECO:0000256" key="3">
    <source>
        <dbReference type="ARBA" id="ARBA00022803"/>
    </source>
</evidence>
<dbReference type="InterPro" id="IPR011990">
    <property type="entry name" value="TPR-like_helical_dom_sf"/>
</dbReference>
<dbReference type="EMBL" id="JAODUP010000376">
    <property type="protein sequence ID" value="KAK2151090.1"/>
    <property type="molecule type" value="Genomic_DNA"/>
</dbReference>
<dbReference type="Proteomes" id="UP001208570">
    <property type="component" value="Unassembled WGS sequence"/>
</dbReference>
<evidence type="ECO:0000259" key="6">
    <source>
        <dbReference type="Pfam" id="PF18253"/>
    </source>
</evidence>
<dbReference type="SMART" id="SM00028">
    <property type="entry name" value="TPR"/>
    <property type="match status" value="2"/>
</dbReference>
<feature type="repeat" description="TPR" evidence="4">
    <location>
        <begin position="121"/>
        <end position="154"/>
    </location>
</feature>
<comment type="caution">
    <text evidence="7">The sequence shown here is derived from an EMBL/GenBank/DDBJ whole genome shotgun (WGS) entry which is preliminary data.</text>
</comment>
<name>A0AAD9MZE4_9ANNE</name>
<keyword evidence="8" id="KW-1185">Reference proteome</keyword>
<dbReference type="PROSITE" id="PS50005">
    <property type="entry name" value="TPR"/>
    <property type="match status" value="1"/>
</dbReference>
<dbReference type="Pfam" id="PF18253">
    <property type="entry name" value="HipN"/>
    <property type="match status" value="1"/>
</dbReference>
<evidence type="ECO:0000313" key="7">
    <source>
        <dbReference type="EMBL" id="KAK2151090.1"/>
    </source>
</evidence>
<feature type="domain" description="Hsp70-interacting protein N-terminal" evidence="6">
    <location>
        <begin position="2"/>
        <end position="43"/>
    </location>
</feature>
<dbReference type="InterPro" id="IPR019734">
    <property type="entry name" value="TPR_rpt"/>
</dbReference>
<dbReference type="PANTHER" id="PTHR45883">
    <property type="entry name" value="HSC70-INTERACTING PROTEIN"/>
    <property type="match status" value="1"/>
</dbReference>
<dbReference type="Gene3D" id="1.25.40.10">
    <property type="entry name" value="Tetratricopeptide repeat domain"/>
    <property type="match status" value="1"/>
</dbReference>
<dbReference type="InterPro" id="IPR034649">
    <property type="entry name" value="Hip_N"/>
</dbReference>
<accession>A0AAD9MZE4</accession>
<dbReference type="SUPFAM" id="SSF48452">
    <property type="entry name" value="TPR-like"/>
    <property type="match status" value="1"/>
</dbReference>
<feature type="region of interest" description="Disordered" evidence="5">
    <location>
        <begin position="41"/>
        <end position="90"/>
    </location>
</feature>
<dbReference type="CDD" id="cd14438">
    <property type="entry name" value="Hip_N"/>
    <property type="match status" value="1"/>
</dbReference>
<dbReference type="Gene3D" id="6.10.250.3420">
    <property type="match status" value="1"/>
</dbReference>
<dbReference type="GO" id="GO:0030544">
    <property type="term" value="F:Hsp70 protein binding"/>
    <property type="evidence" value="ECO:0007669"/>
    <property type="project" value="TreeGrafter"/>
</dbReference>
<evidence type="ECO:0000256" key="4">
    <source>
        <dbReference type="PROSITE-ProRule" id="PRU00339"/>
    </source>
</evidence>
<dbReference type="AlphaFoldDB" id="A0AAD9MZE4"/>